<dbReference type="AlphaFoldDB" id="A0A5N5D0S7"/>
<dbReference type="EMBL" id="VCHE01000107">
    <property type="protein sequence ID" value="KAB2571216.1"/>
    <property type="molecule type" value="Genomic_DNA"/>
</dbReference>
<feature type="transmembrane region" description="Helical" evidence="2">
    <location>
        <begin position="223"/>
        <end position="245"/>
    </location>
</feature>
<accession>A0A5N5D0S7</accession>
<evidence type="ECO:0000313" key="3">
    <source>
        <dbReference type="EMBL" id="KAB2571216.1"/>
    </source>
</evidence>
<gene>
    <name evidence="3" type="ORF">DBV05_g10111</name>
</gene>
<keyword evidence="4" id="KW-1185">Reference proteome</keyword>
<reference evidence="3 4" key="1">
    <citation type="journal article" date="2019" name="Sci. Rep.">
        <title>A multi-omics analysis of the grapevine pathogen Lasiodiplodia theobromae reveals that temperature affects the expression of virulence- and pathogenicity-related genes.</title>
        <authorList>
            <person name="Felix C."/>
            <person name="Meneses R."/>
            <person name="Goncalves M.F.M."/>
            <person name="Tilleman L."/>
            <person name="Duarte A.S."/>
            <person name="Jorrin-Novo J.V."/>
            <person name="Van de Peer Y."/>
            <person name="Deforce D."/>
            <person name="Van Nieuwerburgh F."/>
            <person name="Esteves A.C."/>
            <person name="Alves A."/>
        </authorList>
    </citation>
    <scope>NUCLEOTIDE SEQUENCE [LARGE SCALE GENOMIC DNA]</scope>
    <source>
        <strain evidence="3 4">LA-SOL3</strain>
    </source>
</reference>
<feature type="compositionally biased region" description="Low complexity" evidence="1">
    <location>
        <begin position="378"/>
        <end position="387"/>
    </location>
</feature>
<sequence length="387" mass="42490">MDVSIHTAQYANGSVRPLFSTMEPIKELERTDADIYVAFLSFNTILFSQESDDLWYPAHEYATDITSMAISPDDTTPTYWSDEVTSPMGLVLQHQLCKPHLPANIRCTPLSSLLNTVDAATRLWPKSELDDNFEWFVAILEGAHDSMMTPIKVLGPAALDSKSLLSQGLMGPLASNQWQRDVTKWFNISLATIQQNFVDVAAGSSEPSQESFLKILSTAYINFPVFGLATILIVGGLIIIISYTIEPFTVWIQRRRNLDVYARLEWTMNETFQLQRLAHEELGVGTWVRCNTDVPVTERLERLGVVGLSDRTHPKLVAPPPAFEELLAEEGEAGKRDSDQSQTGSGESCARQKEARAQVSAAAGAECPADDSPGGGRSPAPSGVTQG</sequence>
<keyword evidence="2" id="KW-0472">Membrane</keyword>
<keyword evidence="2" id="KW-1133">Transmembrane helix</keyword>
<organism evidence="3 4">
    <name type="scientific">Lasiodiplodia theobromae</name>
    <dbReference type="NCBI Taxonomy" id="45133"/>
    <lineage>
        <taxon>Eukaryota</taxon>
        <taxon>Fungi</taxon>
        <taxon>Dikarya</taxon>
        <taxon>Ascomycota</taxon>
        <taxon>Pezizomycotina</taxon>
        <taxon>Dothideomycetes</taxon>
        <taxon>Dothideomycetes incertae sedis</taxon>
        <taxon>Botryosphaeriales</taxon>
        <taxon>Botryosphaeriaceae</taxon>
        <taxon>Lasiodiplodia</taxon>
    </lineage>
</organism>
<proteinExistence type="predicted"/>
<evidence type="ECO:0000313" key="4">
    <source>
        <dbReference type="Proteomes" id="UP000325902"/>
    </source>
</evidence>
<evidence type="ECO:0000256" key="2">
    <source>
        <dbReference type="SAM" id="Phobius"/>
    </source>
</evidence>
<protein>
    <submittedName>
        <fullName evidence="3">Uncharacterized protein</fullName>
    </submittedName>
</protein>
<name>A0A5N5D0S7_9PEZI</name>
<comment type="caution">
    <text evidence="3">The sequence shown here is derived from an EMBL/GenBank/DDBJ whole genome shotgun (WGS) entry which is preliminary data.</text>
</comment>
<evidence type="ECO:0000256" key="1">
    <source>
        <dbReference type="SAM" id="MobiDB-lite"/>
    </source>
</evidence>
<dbReference type="OrthoDB" id="3540210at2759"/>
<dbReference type="Proteomes" id="UP000325902">
    <property type="component" value="Unassembled WGS sequence"/>
</dbReference>
<keyword evidence="2" id="KW-0812">Transmembrane</keyword>
<feature type="region of interest" description="Disordered" evidence="1">
    <location>
        <begin position="327"/>
        <end position="387"/>
    </location>
</feature>